<dbReference type="GO" id="GO:0034727">
    <property type="term" value="P:piecemeal microautophagy of the nucleus"/>
    <property type="evidence" value="ECO:0007669"/>
    <property type="project" value="TreeGrafter"/>
</dbReference>
<feature type="region of interest" description="Disordered" evidence="2">
    <location>
        <begin position="653"/>
        <end position="675"/>
    </location>
</feature>
<evidence type="ECO:0000259" key="3">
    <source>
        <dbReference type="Pfam" id="PF10033"/>
    </source>
</evidence>
<organism evidence="4 5">
    <name type="scientific">Cymbomonas tetramitiformis</name>
    <dbReference type="NCBI Taxonomy" id="36881"/>
    <lineage>
        <taxon>Eukaryota</taxon>
        <taxon>Viridiplantae</taxon>
        <taxon>Chlorophyta</taxon>
        <taxon>Pyramimonadophyceae</taxon>
        <taxon>Pyramimonadales</taxon>
        <taxon>Pyramimonadaceae</taxon>
        <taxon>Cymbomonas</taxon>
    </lineage>
</organism>
<accession>A0AAE0C3I9</accession>
<evidence type="ECO:0000313" key="5">
    <source>
        <dbReference type="Proteomes" id="UP001190700"/>
    </source>
</evidence>
<keyword evidence="1" id="KW-0072">Autophagy</keyword>
<dbReference type="GO" id="GO:0000423">
    <property type="term" value="P:mitophagy"/>
    <property type="evidence" value="ECO:0007669"/>
    <property type="project" value="TreeGrafter"/>
</dbReference>
<feature type="region of interest" description="Disordered" evidence="2">
    <location>
        <begin position="410"/>
        <end position="452"/>
    </location>
</feature>
<comment type="caution">
    <text evidence="4">The sequence shown here is derived from an EMBL/GenBank/DDBJ whole genome shotgun (WGS) entry which is preliminary data.</text>
</comment>
<dbReference type="InterPro" id="IPR040182">
    <property type="entry name" value="ATG13"/>
</dbReference>
<feature type="compositionally biased region" description="Low complexity" evidence="2">
    <location>
        <begin position="437"/>
        <end position="452"/>
    </location>
</feature>
<dbReference type="InterPro" id="IPR036570">
    <property type="entry name" value="HORMA_dom_sf"/>
</dbReference>
<evidence type="ECO:0000256" key="2">
    <source>
        <dbReference type="SAM" id="MobiDB-lite"/>
    </source>
</evidence>
<dbReference type="EMBL" id="LGRX02029569">
    <property type="protein sequence ID" value="KAK3246687.1"/>
    <property type="molecule type" value="Genomic_DNA"/>
</dbReference>
<dbReference type="AlphaFoldDB" id="A0AAE0C3I9"/>
<feature type="domain" description="Autophagy-related protein 13 N-terminal" evidence="3">
    <location>
        <begin position="21"/>
        <end position="241"/>
    </location>
</feature>
<dbReference type="Gene3D" id="3.30.900.10">
    <property type="entry name" value="HORMA domain"/>
    <property type="match status" value="1"/>
</dbReference>
<feature type="compositionally biased region" description="Basic and acidic residues" evidence="2">
    <location>
        <begin position="658"/>
        <end position="667"/>
    </location>
</feature>
<sequence length="806" mass="85371">MSRPHASSSASGERGRLEQIISEFFVRSGNLILQSRTVQDDQQPLKTRTNRWFNLEVEESEDARVLIEPWRRSFNYGPMVIEVRLKSDALDKCSLNAQTLKSEMEEEPSQGTLIERWVMDYERSRDLSEPNSLTASSVKKASHATLTDRTPDVPVIYKRTVILVRSLYSLLKMLPGNRLYRACKRNQSAEASLSCHILSVDEALMAVSKDLGDSENFKTYQLAPVSTTDGRLSAYVVYRKTNAVAALEASPPPLPRIICDYVNSLTGPQWGASRAINSISQQHPVPTSGSRKNSWAGTSPHLRSPPSSSPQPFSGPDGGSSLPKSLGATPPERHLGFQPSSIPTMPGRRDSTSTGLPPPPPKSIPTAPPTQIQGFRPSSAPSGNFLAAGSTVQTVTSLLPLRHNFPSRDSAGAGASLTPATSAPIEFPSSGGLTGRSGAAESGSGPLSSSPNLPFAFTPQASSFIGSSSPTTGWSAYSLEANGPLLTTRRPSWSPSSSLNINATAVCSISPHFSSTSSSLVYSPPAPTSLVPTAFTSGQAALAPGRPSSQGPYGPLRLTFTVHEDVHKEHDEEQAFEDADALPFALDGETSSAAAPTPSMSAPGSLSMFEGAEAQSLELSRTGQADAAAGALITMLQDAPPLRSQLRSQHPLVAPAEGGKDVEDSRGSESTSGGVALVSGDKSFASVLDEMHQLSTLKNKLLQRSSADRARRDMSSPEGIGGAASTCGVKILLALRLELSRSAGFGPCLRALGGILPDIARGPERPELCGVEVAASVSEMRWVHSNVPVRHDIENCVNIAPGAEAR</sequence>
<feature type="compositionally biased region" description="Low complexity" evidence="2">
    <location>
        <begin position="299"/>
        <end position="321"/>
    </location>
</feature>
<dbReference type="PANTHER" id="PTHR13430">
    <property type="match status" value="1"/>
</dbReference>
<evidence type="ECO:0000256" key="1">
    <source>
        <dbReference type="ARBA" id="ARBA00023006"/>
    </source>
</evidence>
<dbReference type="GO" id="GO:1990316">
    <property type="term" value="C:Atg1/ULK1 kinase complex"/>
    <property type="evidence" value="ECO:0007669"/>
    <property type="project" value="InterPro"/>
</dbReference>
<feature type="compositionally biased region" description="Pro residues" evidence="2">
    <location>
        <begin position="356"/>
        <end position="368"/>
    </location>
</feature>
<dbReference type="GO" id="GO:0000407">
    <property type="term" value="C:phagophore assembly site"/>
    <property type="evidence" value="ECO:0007669"/>
    <property type="project" value="TreeGrafter"/>
</dbReference>
<gene>
    <name evidence="4" type="ORF">CYMTET_43788</name>
</gene>
<feature type="compositionally biased region" description="Polar residues" evidence="2">
    <location>
        <begin position="281"/>
        <end position="297"/>
    </location>
</feature>
<keyword evidence="5" id="KW-1185">Reference proteome</keyword>
<proteinExistence type="predicted"/>
<dbReference type="InterPro" id="IPR018731">
    <property type="entry name" value="Atg13_N"/>
</dbReference>
<dbReference type="Pfam" id="PF10033">
    <property type="entry name" value="ATG13"/>
    <property type="match status" value="1"/>
</dbReference>
<protein>
    <recommendedName>
        <fullName evidence="3">Autophagy-related protein 13 N-terminal domain-containing protein</fullName>
    </recommendedName>
</protein>
<feature type="region of interest" description="Disordered" evidence="2">
    <location>
        <begin position="281"/>
        <end position="386"/>
    </location>
</feature>
<dbReference type="Proteomes" id="UP001190700">
    <property type="component" value="Unassembled WGS sequence"/>
</dbReference>
<name>A0AAE0C3I9_9CHLO</name>
<reference evidence="4 5" key="1">
    <citation type="journal article" date="2015" name="Genome Biol. Evol.">
        <title>Comparative Genomics of a Bacterivorous Green Alga Reveals Evolutionary Causalities and Consequences of Phago-Mixotrophic Mode of Nutrition.</title>
        <authorList>
            <person name="Burns J.A."/>
            <person name="Paasch A."/>
            <person name="Narechania A."/>
            <person name="Kim E."/>
        </authorList>
    </citation>
    <scope>NUCLEOTIDE SEQUENCE [LARGE SCALE GENOMIC DNA]</scope>
    <source>
        <strain evidence="4 5">PLY_AMNH</strain>
    </source>
</reference>
<dbReference type="GO" id="GO:0005829">
    <property type="term" value="C:cytosol"/>
    <property type="evidence" value="ECO:0007669"/>
    <property type="project" value="TreeGrafter"/>
</dbReference>
<dbReference type="GO" id="GO:0034497">
    <property type="term" value="P:protein localization to phagophore assembly site"/>
    <property type="evidence" value="ECO:0007669"/>
    <property type="project" value="TreeGrafter"/>
</dbReference>
<evidence type="ECO:0000313" key="4">
    <source>
        <dbReference type="EMBL" id="KAK3246687.1"/>
    </source>
</evidence>
<dbReference type="PANTHER" id="PTHR13430:SF4">
    <property type="entry name" value="AUTOPHAGY-RELATED PROTEIN 13"/>
    <property type="match status" value="1"/>
</dbReference>